<feature type="domain" description="F-box" evidence="1">
    <location>
        <begin position="70"/>
        <end position="99"/>
    </location>
</feature>
<dbReference type="InterPro" id="IPR001810">
    <property type="entry name" value="F-box_dom"/>
</dbReference>
<dbReference type="EMBL" id="JAWWNJ010000285">
    <property type="protein sequence ID" value="KAK6966299.1"/>
    <property type="molecule type" value="Genomic_DNA"/>
</dbReference>
<name>A0AAV9YYP4_9AGAR</name>
<accession>A0AAV9YYP4</accession>
<dbReference type="AlphaFoldDB" id="A0AAV9YYP4"/>
<gene>
    <name evidence="2" type="ORF">R3P38DRAFT_3246531</name>
</gene>
<evidence type="ECO:0000259" key="1">
    <source>
        <dbReference type="Pfam" id="PF00646"/>
    </source>
</evidence>
<organism evidence="2 3">
    <name type="scientific">Favolaschia claudopus</name>
    <dbReference type="NCBI Taxonomy" id="2862362"/>
    <lineage>
        <taxon>Eukaryota</taxon>
        <taxon>Fungi</taxon>
        <taxon>Dikarya</taxon>
        <taxon>Basidiomycota</taxon>
        <taxon>Agaricomycotina</taxon>
        <taxon>Agaricomycetes</taxon>
        <taxon>Agaricomycetidae</taxon>
        <taxon>Agaricales</taxon>
        <taxon>Marasmiineae</taxon>
        <taxon>Mycenaceae</taxon>
        <taxon>Favolaschia</taxon>
    </lineage>
</organism>
<evidence type="ECO:0000313" key="2">
    <source>
        <dbReference type="EMBL" id="KAK6966299.1"/>
    </source>
</evidence>
<protein>
    <recommendedName>
        <fullName evidence="1">F-box domain-containing protein</fullName>
    </recommendedName>
</protein>
<reference evidence="2 3" key="1">
    <citation type="journal article" date="2024" name="J Genomics">
        <title>Draft genome sequencing and assembly of Favolaschia claudopus CIRM-BRFM 2984 isolated from oak limbs.</title>
        <authorList>
            <person name="Navarro D."/>
            <person name="Drula E."/>
            <person name="Chaduli D."/>
            <person name="Cazenave R."/>
            <person name="Ahrendt S."/>
            <person name="Wang J."/>
            <person name="Lipzen A."/>
            <person name="Daum C."/>
            <person name="Barry K."/>
            <person name="Grigoriev I.V."/>
            <person name="Favel A."/>
            <person name="Rosso M.N."/>
            <person name="Martin F."/>
        </authorList>
    </citation>
    <scope>NUCLEOTIDE SEQUENCE [LARGE SCALE GENOMIC DNA]</scope>
    <source>
        <strain evidence="2 3">CIRM-BRFM 2984</strain>
    </source>
</reference>
<sequence length="168" mass="18562">MTMQRLFFTSTNPLNCSRWSAPFSSLLDDMGNKTRTSTPWQLQRVDCPERKAAQVHAPLILPSYNVLQGFSDLPPELGLRVVDHLPYADRCRFAQTSNYAAALAAETLQSAAAKLLASFSLLYEDVKMMQTATGAAFYGLAVDALLRTTEDCLEVTRLELVVPKACGR</sequence>
<dbReference type="Pfam" id="PF00646">
    <property type="entry name" value="F-box"/>
    <property type="match status" value="1"/>
</dbReference>
<dbReference type="Proteomes" id="UP001362999">
    <property type="component" value="Unassembled WGS sequence"/>
</dbReference>
<dbReference type="InterPro" id="IPR036047">
    <property type="entry name" value="F-box-like_dom_sf"/>
</dbReference>
<comment type="caution">
    <text evidence="2">The sequence shown here is derived from an EMBL/GenBank/DDBJ whole genome shotgun (WGS) entry which is preliminary data.</text>
</comment>
<dbReference type="SUPFAM" id="SSF81383">
    <property type="entry name" value="F-box domain"/>
    <property type="match status" value="1"/>
</dbReference>
<proteinExistence type="predicted"/>
<keyword evidence="3" id="KW-1185">Reference proteome</keyword>
<evidence type="ECO:0000313" key="3">
    <source>
        <dbReference type="Proteomes" id="UP001362999"/>
    </source>
</evidence>